<sequence>MYSELPRETWRYPSKDMLNKIAGKGPVLIVDLKGFRPDKGDGQRQNSANAIDLTGDELPRGKKKKLMNVQIDVEMAIFEPKEGEPHPDDLIRKDVQSGTLKVAKRENDEMTFDIDLDERFSVEFSKLFVTLERGKRWKRTMAKAYTCNLAIKFRNADDAKLVLPLLAKSPEERTALKESYTPKHISSRWSNLPTCPPSGTLLTLFRSSAGKKTKMDYGLDVFMAWSAKTETPMQSYNRLLRHSRQNQGPKPLSDSTNLPQLVRLTYVMEHGQKAHYVKTKGALCPFCTHPKNGTGKDFKEFDRLLLHLNTAHDMFLFKEENKTERPWDGKLEIDATLKFCLADRPSDARPTHSGRDARDISWVAPKETFDIDQWFAGNGEWITVGLGEKSKPPAVKQPAPVRTARKRKAPHDVPELPVPVKKRFAAPRAPENVVFFRARSKRVLSEGEMLSESDDEPEEGWHKNYRTHADHPGYSAAAQRFMARWDNALAEEDVTGDIFLSDAVVRFARGQRAALQQDPALAAPFERKLRELQADGLIEEATVSYCKETFGGGGGGVEEGVPPVAPGAAAALSPVTVQALTAGKKLRYVPGGSGGGGRYVPVSPGRRRRRHNNVERDKNSAERAEARTAGDEVAEEEGEEDGAEEGEGEEGEVGSAGPSGAPAVAASSSTPDEEALRQVMPPPSLLRYEHCLCGRPVEHIFNSIMCSHRGCARRNYHLKCVGLTRASRPKGPWKCSDCKHH</sequence>
<evidence type="ECO:0000259" key="5">
    <source>
        <dbReference type="SMART" id="SM00249"/>
    </source>
</evidence>
<dbReference type="AlphaFoldDB" id="A0A6A6PE71"/>
<evidence type="ECO:0000256" key="3">
    <source>
        <dbReference type="ARBA" id="ARBA00022833"/>
    </source>
</evidence>
<feature type="compositionally biased region" description="Basic and acidic residues" evidence="4">
    <location>
        <begin position="612"/>
        <end position="630"/>
    </location>
</feature>
<feature type="compositionally biased region" description="Acidic residues" evidence="4">
    <location>
        <begin position="632"/>
        <end position="652"/>
    </location>
</feature>
<feature type="domain" description="Zinc finger PHD-type" evidence="5">
    <location>
        <begin position="690"/>
        <end position="739"/>
    </location>
</feature>
<proteinExistence type="predicted"/>
<feature type="region of interest" description="Disordered" evidence="4">
    <location>
        <begin position="36"/>
        <end position="55"/>
    </location>
</feature>
<keyword evidence="3" id="KW-0862">Zinc</keyword>
<dbReference type="SMART" id="SM00249">
    <property type="entry name" value="PHD"/>
    <property type="match status" value="1"/>
</dbReference>
<dbReference type="SUPFAM" id="SSF57903">
    <property type="entry name" value="FYVE/PHD zinc finger"/>
    <property type="match status" value="1"/>
</dbReference>
<accession>A0A6A6PE71</accession>
<evidence type="ECO:0000256" key="2">
    <source>
        <dbReference type="ARBA" id="ARBA00022771"/>
    </source>
</evidence>
<dbReference type="InterPro" id="IPR001965">
    <property type="entry name" value="Znf_PHD"/>
</dbReference>
<dbReference type="CDD" id="cd21552">
    <property type="entry name" value="VEFS-box_ctSUZ12-like"/>
    <property type="match status" value="1"/>
</dbReference>
<keyword evidence="2" id="KW-0863">Zinc-finger</keyword>
<dbReference type="InterPro" id="IPR011011">
    <property type="entry name" value="Znf_FYVE_PHD"/>
</dbReference>
<dbReference type="OrthoDB" id="166746at2759"/>
<protein>
    <recommendedName>
        <fullName evidence="5">Zinc finger PHD-type domain-containing protein</fullName>
    </recommendedName>
</protein>
<feature type="region of interest" description="Disordered" evidence="4">
    <location>
        <begin position="388"/>
        <end position="414"/>
    </location>
</feature>
<feature type="compositionally biased region" description="Low complexity" evidence="4">
    <location>
        <begin position="653"/>
        <end position="669"/>
    </location>
</feature>
<dbReference type="Gene3D" id="3.30.40.10">
    <property type="entry name" value="Zinc/RING finger domain, C3HC4 (zinc finger)"/>
    <property type="match status" value="1"/>
</dbReference>
<reference evidence="6" key="1">
    <citation type="journal article" date="2020" name="Stud. Mycol.">
        <title>101 Dothideomycetes genomes: a test case for predicting lifestyles and emergence of pathogens.</title>
        <authorList>
            <person name="Haridas S."/>
            <person name="Albert R."/>
            <person name="Binder M."/>
            <person name="Bloem J."/>
            <person name="Labutti K."/>
            <person name="Salamov A."/>
            <person name="Andreopoulos B."/>
            <person name="Baker S."/>
            <person name="Barry K."/>
            <person name="Bills G."/>
            <person name="Bluhm B."/>
            <person name="Cannon C."/>
            <person name="Castanera R."/>
            <person name="Culley D."/>
            <person name="Daum C."/>
            <person name="Ezra D."/>
            <person name="Gonzalez J."/>
            <person name="Henrissat B."/>
            <person name="Kuo A."/>
            <person name="Liang C."/>
            <person name="Lipzen A."/>
            <person name="Lutzoni F."/>
            <person name="Magnuson J."/>
            <person name="Mondo S."/>
            <person name="Nolan M."/>
            <person name="Ohm R."/>
            <person name="Pangilinan J."/>
            <person name="Park H.-J."/>
            <person name="Ramirez L."/>
            <person name="Alfaro M."/>
            <person name="Sun H."/>
            <person name="Tritt A."/>
            <person name="Yoshinaga Y."/>
            <person name="Zwiers L.-H."/>
            <person name="Turgeon B."/>
            <person name="Goodwin S."/>
            <person name="Spatafora J."/>
            <person name="Crous P."/>
            <person name="Grigoriev I."/>
        </authorList>
    </citation>
    <scope>NUCLEOTIDE SEQUENCE</scope>
    <source>
        <strain evidence="6">ATCC 16933</strain>
    </source>
</reference>
<dbReference type="InterPro" id="IPR013083">
    <property type="entry name" value="Znf_RING/FYVE/PHD"/>
</dbReference>
<dbReference type="InterPro" id="IPR019786">
    <property type="entry name" value="Zinc_finger_PHD-type_CS"/>
</dbReference>
<evidence type="ECO:0000256" key="1">
    <source>
        <dbReference type="ARBA" id="ARBA00022723"/>
    </source>
</evidence>
<keyword evidence="1" id="KW-0479">Metal-binding</keyword>
<feature type="region of interest" description="Disordered" evidence="4">
    <location>
        <begin position="586"/>
        <end position="677"/>
    </location>
</feature>
<dbReference type="GO" id="GO:0008270">
    <property type="term" value="F:zinc ion binding"/>
    <property type="evidence" value="ECO:0007669"/>
    <property type="project" value="UniProtKB-KW"/>
</dbReference>
<dbReference type="PROSITE" id="PS01359">
    <property type="entry name" value="ZF_PHD_1"/>
    <property type="match status" value="1"/>
</dbReference>
<keyword evidence="7" id="KW-1185">Reference proteome</keyword>
<evidence type="ECO:0000313" key="7">
    <source>
        <dbReference type="Proteomes" id="UP000799766"/>
    </source>
</evidence>
<evidence type="ECO:0000313" key="6">
    <source>
        <dbReference type="EMBL" id="KAF2462295.1"/>
    </source>
</evidence>
<organism evidence="6 7">
    <name type="scientific">Lineolata rhizophorae</name>
    <dbReference type="NCBI Taxonomy" id="578093"/>
    <lineage>
        <taxon>Eukaryota</taxon>
        <taxon>Fungi</taxon>
        <taxon>Dikarya</taxon>
        <taxon>Ascomycota</taxon>
        <taxon>Pezizomycotina</taxon>
        <taxon>Dothideomycetes</taxon>
        <taxon>Dothideomycetes incertae sedis</taxon>
        <taxon>Lineolatales</taxon>
        <taxon>Lineolataceae</taxon>
        <taxon>Lineolata</taxon>
    </lineage>
</organism>
<name>A0A6A6PE71_9PEZI</name>
<evidence type="ECO:0000256" key="4">
    <source>
        <dbReference type="SAM" id="MobiDB-lite"/>
    </source>
</evidence>
<gene>
    <name evidence="6" type="ORF">BDY21DRAFT_368371</name>
</gene>
<dbReference type="EMBL" id="MU001670">
    <property type="protein sequence ID" value="KAF2462295.1"/>
    <property type="molecule type" value="Genomic_DNA"/>
</dbReference>
<dbReference type="Proteomes" id="UP000799766">
    <property type="component" value="Unassembled WGS sequence"/>
</dbReference>